<accession>A0A2T0ZX63</accession>
<dbReference type="InterPro" id="IPR052157">
    <property type="entry name" value="BCAA_transport_permease"/>
</dbReference>
<dbReference type="RefSeq" id="WP_106349802.1">
    <property type="nucleotide sequence ID" value="NZ_PVUE01000013.1"/>
</dbReference>
<feature type="transmembrane region" description="Helical" evidence="9">
    <location>
        <begin position="222"/>
        <end position="250"/>
    </location>
</feature>
<feature type="transmembrane region" description="Helical" evidence="9">
    <location>
        <begin position="134"/>
        <end position="159"/>
    </location>
</feature>
<evidence type="ECO:0000256" key="1">
    <source>
        <dbReference type="ARBA" id="ARBA00004651"/>
    </source>
</evidence>
<protein>
    <submittedName>
        <fullName evidence="10">Amino acid/amide ABC transporter membrane protein 1 (HAAT family)</fullName>
    </submittedName>
</protein>
<dbReference type="Pfam" id="PF02653">
    <property type="entry name" value="BPD_transp_2"/>
    <property type="match status" value="1"/>
</dbReference>
<dbReference type="AlphaFoldDB" id="A0A2T0ZX63"/>
<feature type="transmembrane region" description="Helical" evidence="9">
    <location>
        <begin position="180"/>
        <end position="202"/>
    </location>
</feature>
<comment type="subcellular location">
    <subcellularLocation>
        <location evidence="1">Cell membrane</location>
        <topology evidence="1">Multi-pass membrane protein</topology>
    </subcellularLocation>
</comment>
<keyword evidence="3" id="KW-1003">Cell membrane</keyword>
<keyword evidence="4 9" id="KW-0812">Transmembrane</keyword>
<dbReference type="PANTHER" id="PTHR11795">
    <property type="entry name" value="BRANCHED-CHAIN AMINO ACID TRANSPORT SYSTEM PERMEASE PROTEIN LIVH"/>
    <property type="match status" value="1"/>
</dbReference>
<feature type="transmembrane region" description="Helical" evidence="9">
    <location>
        <begin position="91"/>
        <end position="114"/>
    </location>
</feature>
<dbReference type="Proteomes" id="UP000237752">
    <property type="component" value="Unassembled WGS sequence"/>
</dbReference>
<dbReference type="PANTHER" id="PTHR11795:SF452">
    <property type="entry name" value="ABC TRANSPORTER PERMEASE PROTEIN"/>
    <property type="match status" value="1"/>
</dbReference>
<feature type="transmembrane region" description="Helical" evidence="9">
    <location>
        <begin position="257"/>
        <end position="277"/>
    </location>
</feature>
<dbReference type="EMBL" id="PVUE01000013">
    <property type="protein sequence ID" value="PRZ40864.1"/>
    <property type="molecule type" value="Genomic_DNA"/>
</dbReference>
<dbReference type="GO" id="GO:0006865">
    <property type="term" value="P:amino acid transport"/>
    <property type="evidence" value="ECO:0007669"/>
    <property type="project" value="UniProtKB-KW"/>
</dbReference>
<comment type="caution">
    <text evidence="10">The sequence shown here is derived from an EMBL/GenBank/DDBJ whole genome shotgun (WGS) entry which is preliminary data.</text>
</comment>
<dbReference type="InterPro" id="IPR001851">
    <property type="entry name" value="ABC_transp_permease"/>
</dbReference>
<evidence type="ECO:0000256" key="8">
    <source>
        <dbReference type="ARBA" id="ARBA00037998"/>
    </source>
</evidence>
<evidence type="ECO:0000256" key="2">
    <source>
        <dbReference type="ARBA" id="ARBA00022448"/>
    </source>
</evidence>
<evidence type="ECO:0000313" key="11">
    <source>
        <dbReference type="Proteomes" id="UP000237752"/>
    </source>
</evidence>
<feature type="transmembrane region" description="Helical" evidence="9">
    <location>
        <begin position="54"/>
        <end position="79"/>
    </location>
</feature>
<comment type="similarity">
    <text evidence="8">Belongs to the binding-protein-dependent transport system permease family. LivHM subfamily.</text>
</comment>
<dbReference type="OrthoDB" id="9807115at2"/>
<feature type="transmembrane region" description="Helical" evidence="9">
    <location>
        <begin position="12"/>
        <end position="34"/>
    </location>
</feature>
<evidence type="ECO:0000256" key="3">
    <source>
        <dbReference type="ARBA" id="ARBA00022475"/>
    </source>
</evidence>
<evidence type="ECO:0000256" key="9">
    <source>
        <dbReference type="SAM" id="Phobius"/>
    </source>
</evidence>
<evidence type="ECO:0000256" key="7">
    <source>
        <dbReference type="ARBA" id="ARBA00023136"/>
    </source>
</evidence>
<evidence type="ECO:0000313" key="10">
    <source>
        <dbReference type="EMBL" id="PRZ40864.1"/>
    </source>
</evidence>
<keyword evidence="5" id="KW-0029">Amino-acid transport</keyword>
<organism evidence="10 11">
    <name type="scientific">Antricoccus suffuscus</name>
    <dbReference type="NCBI Taxonomy" id="1629062"/>
    <lineage>
        <taxon>Bacteria</taxon>
        <taxon>Bacillati</taxon>
        <taxon>Actinomycetota</taxon>
        <taxon>Actinomycetes</taxon>
        <taxon>Geodermatophilales</taxon>
        <taxon>Antricoccaceae</taxon>
        <taxon>Antricoccus</taxon>
    </lineage>
</organism>
<reference evidence="10 11" key="1">
    <citation type="submission" date="2018-03" db="EMBL/GenBank/DDBJ databases">
        <title>Genomic Encyclopedia of Archaeal and Bacterial Type Strains, Phase II (KMG-II): from individual species to whole genera.</title>
        <authorList>
            <person name="Goeker M."/>
        </authorList>
    </citation>
    <scope>NUCLEOTIDE SEQUENCE [LARGE SCALE GENOMIC DNA]</scope>
    <source>
        <strain evidence="10 11">DSM 100065</strain>
    </source>
</reference>
<evidence type="ECO:0000256" key="4">
    <source>
        <dbReference type="ARBA" id="ARBA00022692"/>
    </source>
</evidence>
<dbReference type="GO" id="GO:0005886">
    <property type="term" value="C:plasma membrane"/>
    <property type="evidence" value="ECO:0007669"/>
    <property type="project" value="UniProtKB-SubCell"/>
</dbReference>
<proteinExistence type="inferred from homology"/>
<keyword evidence="2" id="KW-0813">Transport</keyword>
<dbReference type="GO" id="GO:0022857">
    <property type="term" value="F:transmembrane transporter activity"/>
    <property type="evidence" value="ECO:0007669"/>
    <property type="project" value="InterPro"/>
</dbReference>
<name>A0A2T0ZX63_9ACTN</name>
<dbReference type="CDD" id="cd06582">
    <property type="entry name" value="TM_PBP1_LivH_like"/>
    <property type="match status" value="1"/>
</dbReference>
<gene>
    <name evidence="10" type="ORF">CLV47_11329</name>
</gene>
<evidence type="ECO:0000256" key="6">
    <source>
        <dbReference type="ARBA" id="ARBA00022989"/>
    </source>
</evidence>
<evidence type="ECO:0000256" key="5">
    <source>
        <dbReference type="ARBA" id="ARBA00022970"/>
    </source>
</evidence>
<keyword evidence="7 9" id="KW-0472">Membrane</keyword>
<keyword evidence="11" id="KW-1185">Reference proteome</keyword>
<sequence length="293" mass="30587">MSLLLQQIVNGLVLGGAYVLIALGLFLVFTALHIPNFAHGEMYALGAFLQYTLVVGLGMNFFVGVALSAVGVAVIGALLEISVFRRLASRTLITVLVGSLALSIVIQELLVMVWGKDVLAVPAPMQGMVQIGGIRITTYRLLIIVVVMVVAAIAGWLVYRTSYGRQVRALAQNREIAEMTAINVGGIGTITFALGAGLAGIAGALLAPTVAIEPRMGFHPTLVAFMILVVVGGGGRMLSIVLGGFLIAAIEVLAGSYISHVAQGIVVFALLVVFLSVRPEGAIRQGGVQKVTL</sequence>
<keyword evidence="6 9" id="KW-1133">Transmembrane helix</keyword>